<evidence type="ECO:0000313" key="3">
    <source>
        <dbReference type="Proteomes" id="UP001212152"/>
    </source>
</evidence>
<protein>
    <submittedName>
        <fullName evidence="2">Uncharacterized protein</fullName>
    </submittedName>
</protein>
<keyword evidence="1" id="KW-0812">Transmembrane</keyword>
<feature type="transmembrane region" description="Helical" evidence="1">
    <location>
        <begin position="14"/>
        <end position="32"/>
    </location>
</feature>
<comment type="caution">
    <text evidence="2">The sequence shown here is derived from an EMBL/GenBank/DDBJ whole genome shotgun (WGS) entry which is preliminary data.</text>
</comment>
<feature type="transmembrane region" description="Helical" evidence="1">
    <location>
        <begin position="224"/>
        <end position="246"/>
    </location>
</feature>
<accession>A0AAD5TFX9</accession>
<sequence length="363" mass="38642">MHAFAPDATNVGGVILWCASILTGCANLTYVARQDLVRHRGTRTVTMAISQGLMLGSYLVTLWNGYAFTTGNEVGYNAGYHFSTGLVIGGSFLALHVVEGFLPAVQVRMLYNPRWNVALKAGTRLVFVLCSATFLGTTIALAYHDAKHGLPQPGSLVDARAMAFTIWAAYAPFLACAISILVIRLVIGVKKGLASIDNFMQNGDAMEGGRPAAVAILDDIQRRAISGACIAIPASAGIAVSTAFPYTPILDGAATLYTSLFCSYLLFNIYIIRQVLQYSPTANAGNPTLNESTKKLRGLAAVRYSNTTQKQQALSGAEPTASIGSKRVSTTARDDLDFDMSPIPPMPSIPNYLGARPEVLGLP</sequence>
<keyword evidence="3" id="KW-1185">Reference proteome</keyword>
<keyword evidence="1" id="KW-0472">Membrane</keyword>
<evidence type="ECO:0000256" key="1">
    <source>
        <dbReference type="SAM" id="Phobius"/>
    </source>
</evidence>
<feature type="transmembrane region" description="Helical" evidence="1">
    <location>
        <begin position="44"/>
        <end position="66"/>
    </location>
</feature>
<reference evidence="2" key="1">
    <citation type="submission" date="2020-05" db="EMBL/GenBank/DDBJ databases">
        <title>Phylogenomic resolution of chytrid fungi.</title>
        <authorList>
            <person name="Stajich J.E."/>
            <person name="Amses K."/>
            <person name="Simmons R."/>
            <person name="Seto K."/>
            <person name="Myers J."/>
            <person name="Bonds A."/>
            <person name="Quandt C.A."/>
            <person name="Barry K."/>
            <person name="Liu P."/>
            <person name="Grigoriev I."/>
            <person name="Longcore J.E."/>
            <person name="James T.Y."/>
        </authorList>
    </citation>
    <scope>NUCLEOTIDE SEQUENCE</scope>
    <source>
        <strain evidence="2">JEL0379</strain>
    </source>
</reference>
<dbReference type="EMBL" id="JADGJQ010000052">
    <property type="protein sequence ID" value="KAJ3175433.1"/>
    <property type="molecule type" value="Genomic_DNA"/>
</dbReference>
<dbReference type="AlphaFoldDB" id="A0AAD5TFX9"/>
<feature type="transmembrane region" description="Helical" evidence="1">
    <location>
        <begin position="252"/>
        <end position="272"/>
    </location>
</feature>
<dbReference type="Proteomes" id="UP001212152">
    <property type="component" value="Unassembled WGS sequence"/>
</dbReference>
<feature type="transmembrane region" description="Helical" evidence="1">
    <location>
        <begin position="125"/>
        <end position="144"/>
    </location>
</feature>
<gene>
    <name evidence="2" type="ORF">HDU87_006253</name>
</gene>
<name>A0AAD5TFX9_9FUNG</name>
<evidence type="ECO:0000313" key="2">
    <source>
        <dbReference type="EMBL" id="KAJ3175433.1"/>
    </source>
</evidence>
<proteinExistence type="predicted"/>
<feature type="transmembrane region" description="Helical" evidence="1">
    <location>
        <begin position="164"/>
        <end position="187"/>
    </location>
</feature>
<keyword evidence="1" id="KW-1133">Transmembrane helix</keyword>
<organism evidence="2 3">
    <name type="scientific">Geranomyces variabilis</name>
    <dbReference type="NCBI Taxonomy" id="109894"/>
    <lineage>
        <taxon>Eukaryota</taxon>
        <taxon>Fungi</taxon>
        <taxon>Fungi incertae sedis</taxon>
        <taxon>Chytridiomycota</taxon>
        <taxon>Chytridiomycota incertae sedis</taxon>
        <taxon>Chytridiomycetes</taxon>
        <taxon>Spizellomycetales</taxon>
        <taxon>Powellomycetaceae</taxon>
        <taxon>Geranomyces</taxon>
    </lineage>
</organism>
<feature type="transmembrane region" description="Helical" evidence="1">
    <location>
        <begin position="86"/>
        <end position="105"/>
    </location>
</feature>